<evidence type="ECO:0000313" key="12">
    <source>
        <dbReference type="Proteomes" id="UP000250235"/>
    </source>
</evidence>
<dbReference type="GO" id="GO:0016491">
    <property type="term" value="F:oxidoreductase activity"/>
    <property type="evidence" value="ECO:0007669"/>
    <property type="project" value="UniProtKB-KW"/>
</dbReference>
<dbReference type="SUPFAM" id="SSF56176">
    <property type="entry name" value="FAD-binding/transporter-associated domain-like"/>
    <property type="match status" value="1"/>
</dbReference>
<evidence type="ECO:0000256" key="3">
    <source>
        <dbReference type="ARBA" id="ARBA00005466"/>
    </source>
</evidence>
<dbReference type="Pfam" id="PF08031">
    <property type="entry name" value="BBE"/>
    <property type="match status" value="1"/>
</dbReference>
<keyword evidence="7" id="KW-0274">FAD</keyword>
<dbReference type="InterPro" id="IPR036318">
    <property type="entry name" value="FAD-bd_PCMH-like_sf"/>
</dbReference>
<dbReference type="PROSITE" id="PS00862">
    <property type="entry name" value="OX2_COVAL_FAD"/>
    <property type="match status" value="1"/>
</dbReference>
<protein>
    <submittedName>
        <fullName evidence="11">Tetrahydrocannabinolic acid synthase-like</fullName>
    </submittedName>
</protein>
<dbReference type="Pfam" id="PF01565">
    <property type="entry name" value="FAD_binding_4"/>
    <property type="match status" value="1"/>
</dbReference>
<keyword evidence="12" id="KW-1185">Reference proteome</keyword>
<proteinExistence type="inferred from homology"/>
<dbReference type="AlphaFoldDB" id="A0A2Z7CSH3"/>
<dbReference type="PANTHER" id="PTHR32448">
    <property type="entry name" value="OS08G0158400 PROTEIN"/>
    <property type="match status" value="1"/>
</dbReference>
<keyword evidence="4" id="KW-0017">Alkaloid metabolism</keyword>
<evidence type="ECO:0000256" key="6">
    <source>
        <dbReference type="ARBA" id="ARBA00022729"/>
    </source>
</evidence>
<dbReference type="InterPro" id="IPR006094">
    <property type="entry name" value="Oxid_FAD_bind_N"/>
</dbReference>
<dbReference type="InterPro" id="IPR006093">
    <property type="entry name" value="Oxy_OxRdtase_FAD_BS"/>
</dbReference>
<evidence type="ECO:0000256" key="7">
    <source>
        <dbReference type="ARBA" id="ARBA00022827"/>
    </source>
</evidence>
<evidence type="ECO:0000256" key="5">
    <source>
        <dbReference type="ARBA" id="ARBA00022630"/>
    </source>
</evidence>
<sequence>MSNHSKSRAKILQNIFTPASPKYISLLELPSQNPRWFNETRERPFLIAAPLEETDIWSVIRCSKKLGVQVRIKSGGHDYEGLSVHSKSPFVMVDLTNLNSINIDLKDKTAWVQAGATLGQLYYQIASKSKTHAFPAGLCQGLGLGGHISSGGLETLLRKYGLAVDNVLDARFMDVKGNILDRKAMGEDLFWALTGGGGASFGVILAWKLKLVRIPEQVTVFFFRRILDLGDLSLLHKWQRTAHQLPEDLFTRVLVQKIGNGPGAGNIVQVTYNGMFLGPAAGLVQLLREEFPEFGLETEDVSWIQSVVFFSGRKPNQPAETLLSKFKNTKFFNKGTSDFLKAPVPDNGWKMIQEIAQVAEKQIAFKRSLHKMMAPYVAKSPRTAYINYKDLDLGENDEDYSYTHGKEWGEKYFKGNFERLAKIKGKVDPGNYFRNQLSIPVFVEESTETE</sequence>
<evidence type="ECO:0000256" key="9">
    <source>
        <dbReference type="ARBA" id="ARBA00023180"/>
    </source>
</evidence>
<dbReference type="Gene3D" id="3.40.462.20">
    <property type="match status" value="1"/>
</dbReference>
<comment type="cofactor">
    <cofactor evidence="1">
        <name>FAD</name>
        <dbReference type="ChEBI" id="CHEBI:57692"/>
    </cofactor>
</comment>
<dbReference type="PROSITE" id="PS51387">
    <property type="entry name" value="FAD_PCMH"/>
    <property type="match status" value="1"/>
</dbReference>
<dbReference type="OrthoDB" id="407275at2759"/>
<dbReference type="Gene3D" id="3.30.43.10">
    <property type="entry name" value="Uridine Diphospho-n-acetylenolpyruvylglucosamine Reductase, domain 2"/>
    <property type="match status" value="1"/>
</dbReference>
<gene>
    <name evidence="11" type="ORF">F511_16694</name>
</gene>
<evidence type="ECO:0000259" key="10">
    <source>
        <dbReference type="PROSITE" id="PS51387"/>
    </source>
</evidence>
<keyword evidence="5" id="KW-0285">Flavoprotein</keyword>
<comment type="similarity">
    <text evidence="3">Belongs to the oxygen-dependent FAD-linked oxidoreductase family.</text>
</comment>
<dbReference type="GO" id="GO:0071949">
    <property type="term" value="F:FAD binding"/>
    <property type="evidence" value="ECO:0007669"/>
    <property type="project" value="InterPro"/>
</dbReference>
<name>A0A2Z7CSH3_9LAMI</name>
<dbReference type="InterPro" id="IPR016169">
    <property type="entry name" value="FAD-bd_PCMH_sub2"/>
</dbReference>
<evidence type="ECO:0000256" key="1">
    <source>
        <dbReference type="ARBA" id="ARBA00001974"/>
    </source>
</evidence>
<feature type="domain" description="FAD-binding PCMH-type" evidence="10">
    <location>
        <begin position="40"/>
        <end position="214"/>
    </location>
</feature>
<organism evidence="11 12">
    <name type="scientific">Dorcoceras hygrometricum</name>
    <dbReference type="NCBI Taxonomy" id="472368"/>
    <lineage>
        <taxon>Eukaryota</taxon>
        <taxon>Viridiplantae</taxon>
        <taxon>Streptophyta</taxon>
        <taxon>Embryophyta</taxon>
        <taxon>Tracheophyta</taxon>
        <taxon>Spermatophyta</taxon>
        <taxon>Magnoliopsida</taxon>
        <taxon>eudicotyledons</taxon>
        <taxon>Gunneridae</taxon>
        <taxon>Pentapetalae</taxon>
        <taxon>asterids</taxon>
        <taxon>lamiids</taxon>
        <taxon>Lamiales</taxon>
        <taxon>Gesneriaceae</taxon>
        <taxon>Didymocarpoideae</taxon>
        <taxon>Trichosporeae</taxon>
        <taxon>Loxocarpinae</taxon>
        <taxon>Dorcoceras</taxon>
    </lineage>
</organism>
<dbReference type="EMBL" id="KQ993804">
    <property type="protein sequence ID" value="KZV48887.1"/>
    <property type="molecule type" value="Genomic_DNA"/>
</dbReference>
<evidence type="ECO:0000256" key="8">
    <source>
        <dbReference type="ARBA" id="ARBA00023002"/>
    </source>
</evidence>
<accession>A0A2Z7CSH3</accession>
<keyword evidence="8" id="KW-0560">Oxidoreductase</keyword>
<dbReference type="InterPro" id="IPR016167">
    <property type="entry name" value="FAD-bd_PCMH_sub1"/>
</dbReference>
<dbReference type="Proteomes" id="UP000250235">
    <property type="component" value="Unassembled WGS sequence"/>
</dbReference>
<keyword evidence="6" id="KW-0732">Signal</keyword>
<evidence type="ECO:0000256" key="2">
    <source>
        <dbReference type="ARBA" id="ARBA00004913"/>
    </source>
</evidence>
<reference evidence="11 12" key="1">
    <citation type="journal article" date="2015" name="Proc. Natl. Acad. Sci. U.S.A.">
        <title>The resurrection genome of Boea hygrometrica: A blueprint for survival of dehydration.</title>
        <authorList>
            <person name="Xiao L."/>
            <person name="Yang G."/>
            <person name="Zhang L."/>
            <person name="Yang X."/>
            <person name="Zhao S."/>
            <person name="Ji Z."/>
            <person name="Zhou Q."/>
            <person name="Hu M."/>
            <person name="Wang Y."/>
            <person name="Chen M."/>
            <person name="Xu Y."/>
            <person name="Jin H."/>
            <person name="Xiao X."/>
            <person name="Hu G."/>
            <person name="Bao F."/>
            <person name="Hu Y."/>
            <person name="Wan P."/>
            <person name="Li L."/>
            <person name="Deng X."/>
            <person name="Kuang T."/>
            <person name="Xiang C."/>
            <person name="Zhu J.K."/>
            <person name="Oliver M.J."/>
            <person name="He Y."/>
        </authorList>
    </citation>
    <scope>NUCLEOTIDE SEQUENCE [LARGE SCALE GENOMIC DNA]</scope>
    <source>
        <strain evidence="12">cv. XS01</strain>
    </source>
</reference>
<evidence type="ECO:0000313" key="11">
    <source>
        <dbReference type="EMBL" id="KZV48887.1"/>
    </source>
</evidence>
<keyword evidence="9" id="KW-0325">Glycoprotein</keyword>
<comment type="pathway">
    <text evidence="2">Alkaloid biosynthesis.</text>
</comment>
<dbReference type="InterPro" id="IPR012951">
    <property type="entry name" value="BBE"/>
</dbReference>
<dbReference type="InterPro" id="IPR016166">
    <property type="entry name" value="FAD-bd_PCMH"/>
</dbReference>
<dbReference type="Gene3D" id="3.30.465.10">
    <property type="match status" value="2"/>
</dbReference>
<evidence type="ECO:0000256" key="4">
    <source>
        <dbReference type="ARBA" id="ARBA00022589"/>
    </source>
</evidence>